<evidence type="ECO:0000313" key="4">
    <source>
        <dbReference type="EMBL" id="MEE2053298.1"/>
    </source>
</evidence>
<comment type="caution">
    <text evidence="4">The sequence shown here is derived from an EMBL/GenBank/DDBJ whole genome shotgun (WGS) entry which is preliminary data.</text>
</comment>
<sequence>MPPVTRPATAEDLDAVLSLLGELPPDAPPLSAASAARIWSEVSGQEGRTLLVHERDGLVAGTVDCLVVPWTFRDGRPVMLVENLVVAERHRRSGAGRSLIRSAERLARRARCHRIQLLAAGDAYVHAFYRACGFVPCADGFRKHVPSWTVGAAL</sequence>
<accession>A0ABU7KVI0</accession>
<proteinExistence type="predicted"/>
<evidence type="ECO:0000256" key="1">
    <source>
        <dbReference type="ARBA" id="ARBA00022679"/>
    </source>
</evidence>
<evidence type="ECO:0000256" key="2">
    <source>
        <dbReference type="ARBA" id="ARBA00023315"/>
    </source>
</evidence>
<name>A0ABU7KVI0_9ACTN</name>
<dbReference type="CDD" id="cd04301">
    <property type="entry name" value="NAT_SF"/>
    <property type="match status" value="1"/>
</dbReference>
<keyword evidence="1" id="KW-0808">Transferase</keyword>
<feature type="domain" description="N-acetyltransferase" evidence="3">
    <location>
        <begin position="3"/>
        <end position="154"/>
    </location>
</feature>
<gene>
    <name evidence="4" type="ORF">Q8A49_22595</name>
</gene>
<dbReference type="Gene3D" id="3.40.630.30">
    <property type="match status" value="1"/>
</dbReference>
<dbReference type="Proteomes" id="UP001348641">
    <property type="component" value="Unassembled WGS sequence"/>
</dbReference>
<dbReference type="InterPro" id="IPR050832">
    <property type="entry name" value="Bact_Acetyltransf"/>
</dbReference>
<dbReference type="Pfam" id="PF00583">
    <property type="entry name" value="Acetyltransf_1"/>
    <property type="match status" value="1"/>
</dbReference>
<dbReference type="EMBL" id="JAUUCC010000067">
    <property type="protein sequence ID" value="MEE2053298.1"/>
    <property type="molecule type" value="Genomic_DNA"/>
</dbReference>
<evidence type="ECO:0000259" key="3">
    <source>
        <dbReference type="PROSITE" id="PS51186"/>
    </source>
</evidence>
<evidence type="ECO:0000313" key="5">
    <source>
        <dbReference type="Proteomes" id="UP001348641"/>
    </source>
</evidence>
<organism evidence="4 5">
    <name type="scientific">Nocardiopsis tropica</name>
    <dbReference type="NCBI Taxonomy" id="109330"/>
    <lineage>
        <taxon>Bacteria</taxon>
        <taxon>Bacillati</taxon>
        <taxon>Actinomycetota</taxon>
        <taxon>Actinomycetes</taxon>
        <taxon>Streptosporangiales</taxon>
        <taxon>Nocardiopsidaceae</taxon>
        <taxon>Nocardiopsis</taxon>
    </lineage>
</organism>
<protein>
    <submittedName>
        <fullName evidence="4">GNAT family N-acetyltransferase</fullName>
    </submittedName>
</protein>
<dbReference type="RefSeq" id="WP_330160255.1">
    <property type="nucleotide sequence ID" value="NZ_BAAAJA010000009.1"/>
</dbReference>
<dbReference type="PROSITE" id="PS51186">
    <property type="entry name" value="GNAT"/>
    <property type="match status" value="1"/>
</dbReference>
<dbReference type="SUPFAM" id="SSF55729">
    <property type="entry name" value="Acyl-CoA N-acyltransferases (Nat)"/>
    <property type="match status" value="1"/>
</dbReference>
<dbReference type="InterPro" id="IPR000182">
    <property type="entry name" value="GNAT_dom"/>
</dbReference>
<dbReference type="InterPro" id="IPR016181">
    <property type="entry name" value="Acyl_CoA_acyltransferase"/>
</dbReference>
<reference evidence="4 5" key="1">
    <citation type="submission" date="2023-07" db="EMBL/GenBank/DDBJ databases">
        <authorList>
            <person name="Girao M."/>
            <person name="Carvalho M.F."/>
        </authorList>
    </citation>
    <scope>NUCLEOTIDE SEQUENCE [LARGE SCALE GENOMIC DNA]</scope>
    <source>
        <strain evidence="4 5">66/93</strain>
    </source>
</reference>
<dbReference type="PANTHER" id="PTHR43877">
    <property type="entry name" value="AMINOALKYLPHOSPHONATE N-ACETYLTRANSFERASE-RELATED-RELATED"/>
    <property type="match status" value="1"/>
</dbReference>
<keyword evidence="2" id="KW-0012">Acyltransferase</keyword>